<dbReference type="PROSITE" id="PS51677">
    <property type="entry name" value="NODB"/>
    <property type="match status" value="1"/>
</dbReference>
<dbReference type="CDD" id="cd10918">
    <property type="entry name" value="CE4_NodB_like_5s_6s"/>
    <property type="match status" value="1"/>
</dbReference>
<proteinExistence type="predicted"/>
<dbReference type="Pfam" id="PF01522">
    <property type="entry name" value="Polysacc_deac_1"/>
    <property type="match status" value="1"/>
</dbReference>
<reference evidence="4 5" key="1">
    <citation type="submission" date="2023-07" db="EMBL/GenBank/DDBJ databases">
        <title>Sorghum-associated microbial communities from plants grown in Nebraska, USA.</title>
        <authorList>
            <person name="Schachtman D."/>
        </authorList>
    </citation>
    <scope>NUCLEOTIDE SEQUENCE [LARGE SCALE GENOMIC DNA]</scope>
    <source>
        <strain evidence="4 5">BE190</strain>
    </source>
</reference>
<evidence type="ECO:0000256" key="2">
    <source>
        <dbReference type="ARBA" id="ARBA00022729"/>
    </source>
</evidence>
<protein>
    <submittedName>
        <fullName evidence="4">Peptidoglycan/xylan/chitin deacetylase (PgdA/CDA1 family)</fullName>
    </submittedName>
</protein>
<dbReference type="Gene3D" id="3.20.20.370">
    <property type="entry name" value="Glycoside hydrolase/deacetylase"/>
    <property type="match status" value="1"/>
</dbReference>
<sequence length="335" mass="37928">MKQLLKQIATRGANYFGPHRMNWLQQDPQLWVLMYHRILPHTDIRYQLEEPGMIITPETFSMHLRELKRHFDLMDFSEWLRLREAGERLPRRACVVTFDDGWYDNYEYALPIINAEATPVTLFAVVEKIGTEFQFWPNIVSALLHSNALSALQQQPVFARALAQTGTGGDTKNREFIATVIKALKQSSDADIFAALTALNWQTLLTFSMPRGLMTWDELRSMTQSGLVKIGSHTCNHKRLNAQLSSDEIAHEIVASKALLQAQLPDAVDIFCFPNGDYNQAALDAVTATYRAAVTTQRGIVNARRTPVHQLCRIGVHEQVSNTPRLLGARLSGWV</sequence>
<keyword evidence="2" id="KW-0732">Signal</keyword>
<dbReference type="Proteomes" id="UP001253595">
    <property type="component" value="Unassembled WGS sequence"/>
</dbReference>
<dbReference type="InterPro" id="IPR051398">
    <property type="entry name" value="Polysacch_Deacetylase"/>
</dbReference>
<name>A0ABU1UU64_9GAMM</name>
<dbReference type="EMBL" id="JAVDVX010000001">
    <property type="protein sequence ID" value="MDR7088672.1"/>
    <property type="molecule type" value="Genomic_DNA"/>
</dbReference>
<organism evidence="4 5">
    <name type="scientific">Cellvibrio fibrivorans</name>
    <dbReference type="NCBI Taxonomy" id="126350"/>
    <lineage>
        <taxon>Bacteria</taxon>
        <taxon>Pseudomonadati</taxon>
        <taxon>Pseudomonadota</taxon>
        <taxon>Gammaproteobacteria</taxon>
        <taxon>Cellvibrionales</taxon>
        <taxon>Cellvibrionaceae</taxon>
        <taxon>Cellvibrio</taxon>
    </lineage>
</organism>
<dbReference type="PANTHER" id="PTHR34216">
    <property type="match status" value="1"/>
</dbReference>
<comment type="caution">
    <text evidence="4">The sequence shown here is derived from an EMBL/GenBank/DDBJ whole genome shotgun (WGS) entry which is preliminary data.</text>
</comment>
<evidence type="ECO:0000313" key="4">
    <source>
        <dbReference type="EMBL" id="MDR7088672.1"/>
    </source>
</evidence>
<evidence type="ECO:0000313" key="5">
    <source>
        <dbReference type="Proteomes" id="UP001253595"/>
    </source>
</evidence>
<dbReference type="RefSeq" id="WP_310068595.1">
    <property type="nucleotide sequence ID" value="NZ_JAVDVX010000001.1"/>
</dbReference>
<dbReference type="InterPro" id="IPR002509">
    <property type="entry name" value="NODB_dom"/>
</dbReference>
<dbReference type="InterPro" id="IPR011330">
    <property type="entry name" value="Glyco_hydro/deAcase_b/a-brl"/>
</dbReference>
<dbReference type="SUPFAM" id="SSF88713">
    <property type="entry name" value="Glycoside hydrolase/deacetylase"/>
    <property type="match status" value="1"/>
</dbReference>
<evidence type="ECO:0000256" key="1">
    <source>
        <dbReference type="ARBA" id="ARBA00004613"/>
    </source>
</evidence>
<keyword evidence="5" id="KW-1185">Reference proteome</keyword>
<feature type="domain" description="NodB homology" evidence="3">
    <location>
        <begin position="92"/>
        <end position="335"/>
    </location>
</feature>
<accession>A0ABU1UU64</accession>
<gene>
    <name evidence="4" type="ORF">J2X05_000675</name>
</gene>
<comment type="subcellular location">
    <subcellularLocation>
        <location evidence="1">Secreted</location>
    </subcellularLocation>
</comment>
<dbReference type="PANTHER" id="PTHR34216:SF3">
    <property type="entry name" value="POLY-BETA-1,6-N-ACETYL-D-GLUCOSAMINE N-DEACETYLASE"/>
    <property type="match status" value="1"/>
</dbReference>
<evidence type="ECO:0000259" key="3">
    <source>
        <dbReference type="PROSITE" id="PS51677"/>
    </source>
</evidence>